<protein>
    <submittedName>
        <fullName evidence="1">Uncharacterized protein</fullName>
    </submittedName>
</protein>
<proteinExistence type="predicted"/>
<keyword evidence="2" id="KW-1185">Reference proteome</keyword>
<gene>
    <name evidence="1" type="ORF">BJ508DRAFT_19958</name>
</gene>
<evidence type="ECO:0000313" key="1">
    <source>
        <dbReference type="EMBL" id="RPA84908.1"/>
    </source>
</evidence>
<dbReference type="Proteomes" id="UP000275078">
    <property type="component" value="Unassembled WGS sequence"/>
</dbReference>
<name>A0A3N4IJM4_ASCIM</name>
<reference evidence="1 2" key="1">
    <citation type="journal article" date="2018" name="Nat. Ecol. Evol.">
        <title>Pezizomycetes genomes reveal the molecular basis of ectomycorrhizal truffle lifestyle.</title>
        <authorList>
            <person name="Murat C."/>
            <person name="Payen T."/>
            <person name="Noel B."/>
            <person name="Kuo A."/>
            <person name="Morin E."/>
            <person name="Chen J."/>
            <person name="Kohler A."/>
            <person name="Krizsan K."/>
            <person name="Balestrini R."/>
            <person name="Da Silva C."/>
            <person name="Montanini B."/>
            <person name="Hainaut M."/>
            <person name="Levati E."/>
            <person name="Barry K.W."/>
            <person name="Belfiori B."/>
            <person name="Cichocki N."/>
            <person name="Clum A."/>
            <person name="Dockter R.B."/>
            <person name="Fauchery L."/>
            <person name="Guy J."/>
            <person name="Iotti M."/>
            <person name="Le Tacon F."/>
            <person name="Lindquist E.A."/>
            <person name="Lipzen A."/>
            <person name="Malagnac F."/>
            <person name="Mello A."/>
            <person name="Molinier V."/>
            <person name="Miyauchi S."/>
            <person name="Poulain J."/>
            <person name="Riccioni C."/>
            <person name="Rubini A."/>
            <person name="Sitrit Y."/>
            <person name="Splivallo R."/>
            <person name="Traeger S."/>
            <person name="Wang M."/>
            <person name="Zifcakova L."/>
            <person name="Wipf D."/>
            <person name="Zambonelli A."/>
            <person name="Paolocci F."/>
            <person name="Nowrousian M."/>
            <person name="Ottonello S."/>
            <person name="Baldrian P."/>
            <person name="Spatafora J.W."/>
            <person name="Henrissat B."/>
            <person name="Nagy L.G."/>
            <person name="Aury J.M."/>
            <person name="Wincker P."/>
            <person name="Grigoriev I.V."/>
            <person name="Bonfante P."/>
            <person name="Martin F.M."/>
        </authorList>
    </citation>
    <scope>NUCLEOTIDE SEQUENCE [LARGE SCALE GENOMIC DNA]</scope>
    <source>
        <strain evidence="1 2">RN42</strain>
    </source>
</reference>
<organism evidence="1 2">
    <name type="scientific">Ascobolus immersus RN42</name>
    <dbReference type="NCBI Taxonomy" id="1160509"/>
    <lineage>
        <taxon>Eukaryota</taxon>
        <taxon>Fungi</taxon>
        <taxon>Dikarya</taxon>
        <taxon>Ascomycota</taxon>
        <taxon>Pezizomycotina</taxon>
        <taxon>Pezizomycetes</taxon>
        <taxon>Pezizales</taxon>
        <taxon>Ascobolaceae</taxon>
        <taxon>Ascobolus</taxon>
    </lineage>
</organism>
<dbReference type="AlphaFoldDB" id="A0A3N4IJM4"/>
<dbReference type="EMBL" id="ML119656">
    <property type="protein sequence ID" value="RPA84908.1"/>
    <property type="molecule type" value="Genomic_DNA"/>
</dbReference>
<sequence length="72" mass="8526">MGRSWCSFPRKRKSAPTLEEWRKWEVRNGSFRLISVEEHPPNTMITEKCVLQSFCQILFVALLLVEEGQKWS</sequence>
<accession>A0A3N4IJM4</accession>
<evidence type="ECO:0000313" key="2">
    <source>
        <dbReference type="Proteomes" id="UP000275078"/>
    </source>
</evidence>